<sequence>MCSPIALMAGQLVTTLWGQHQQTKAQTAMYNAQAQAAEANARISDRKQQDIANQALQERDKMDNKMRLIAGQNTAEAGATGLSMSGTPLQLMASSYDEYNKDINNWETNKNNSIYNEYLNGVNYRNEASSARTAASNAKTQGRLQMLGTILSGASSMYGLKQQYAGSSASAKKYKTVYGGDTTFDAFSGMRQADTMRMENGTGPSSVITVRKVRYR</sequence>
<evidence type="ECO:0000313" key="1">
    <source>
        <dbReference type="EMBL" id="DAF56507.1"/>
    </source>
</evidence>
<organism evidence="1">
    <name type="scientific">Podoviridae sp. ctIe56</name>
    <dbReference type="NCBI Taxonomy" id="2827730"/>
    <lineage>
        <taxon>Viruses</taxon>
        <taxon>Duplodnaviria</taxon>
        <taxon>Heunggongvirae</taxon>
        <taxon>Uroviricota</taxon>
        <taxon>Caudoviricetes</taxon>
    </lineage>
</organism>
<dbReference type="EMBL" id="BK032717">
    <property type="protein sequence ID" value="DAF56507.1"/>
    <property type="molecule type" value="Genomic_DNA"/>
</dbReference>
<proteinExistence type="predicted"/>
<protein>
    <submittedName>
        <fullName evidence="1">Uncharacterized protein</fullName>
    </submittedName>
</protein>
<accession>A0A8S5T0D7</accession>
<name>A0A8S5T0D7_9CAUD</name>
<reference evidence="1" key="1">
    <citation type="journal article" date="2021" name="Proc. Natl. Acad. Sci. U.S.A.">
        <title>A Catalog of Tens of Thousands of Viruses from Human Metagenomes Reveals Hidden Associations with Chronic Diseases.</title>
        <authorList>
            <person name="Tisza M.J."/>
            <person name="Buck C.B."/>
        </authorList>
    </citation>
    <scope>NUCLEOTIDE SEQUENCE</scope>
    <source>
        <strain evidence="1">CtIe56</strain>
    </source>
</reference>